<proteinExistence type="predicted"/>
<evidence type="ECO:0000313" key="2">
    <source>
        <dbReference type="EMBL" id="APG93822.1"/>
    </source>
</evidence>
<keyword evidence="2" id="KW-0614">Plasmid</keyword>
<organism evidence="2 3">
    <name type="scientific">Sinorhizobium americanum</name>
    <dbReference type="NCBI Taxonomy" id="194963"/>
    <lineage>
        <taxon>Bacteria</taxon>
        <taxon>Pseudomonadati</taxon>
        <taxon>Pseudomonadota</taxon>
        <taxon>Alphaproteobacteria</taxon>
        <taxon>Hyphomicrobiales</taxon>
        <taxon>Rhizobiaceae</taxon>
        <taxon>Sinorhizobium/Ensifer group</taxon>
        <taxon>Sinorhizobium</taxon>
    </lineage>
</organism>
<accession>A0A1L3LUS5</accession>
<dbReference type="EMBL" id="CP013110">
    <property type="protein sequence ID" value="APG93822.1"/>
    <property type="molecule type" value="Genomic_DNA"/>
</dbReference>
<gene>
    <name evidence="2" type="ORF">SAMCFNEI73_pC0098</name>
</gene>
<evidence type="ECO:0000313" key="3">
    <source>
        <dbReference type="Proteomes" id="UP000182306"/>
    </source>
</evidence>
<dbReference type="AlphaFoldDB" id="A0A1L3LUS5"/>
<geneLocation type="plasmid" evidence="2 3">
    <name>C</name>
</geneLocation>
<reference evidence="2 3" key="1">
    <citation type="submission" date="2015-10" db="EMBL/GenBank/DDBJ databases">
        <title>Genomic differences between typical nodule nitrogen-fixing rhizobial strains and those coming from bean seeds.</title>
        <authorList>
            <person name="Peralta H."/>
            <person name="Aguilar-Vera A."/>
            <person name="Diaz R."/>
            <person name="Mora Y."/>
            <person name="Martinez-Batallar G."/>
            <person name="Salazar E."/>
            <person name="Vargas-Lagunas C."/>
            <person name="Encarnacion S."/>
            <person name="Girard L."/>
            <person name="Mora J."/>
        </authorList>
    </citation>
    <scope>NUCLEOTIDE SEQUENCE [LARGE SCALE GENOMIC DNA]</scope>
    <source>
        <strain evidence="2 3">CFNEI 73</strain>
        <plasmid evidence="2 3">C</plasmid>
    </source>
</reference>
<feature type="region of interest" description="Disordered" evidence="1">
    <location>
        <begin position="26"/>
        <end position="110"/>
    </location>
</feature>
<feature type="compositionally biased region" description="Low complexity" evidence="1">
    <location>
        <begin position="50"/>
        <end position="61"/>
    </location>
</feature>
<keyword evidence="3" id="KW-1185">Reference proteome</keyword>
<sequence>MRETEVPFGRDLAGVAPLAAASLPDDGSILRRRRQQSGREFEHAALLPRSMPSAASFSSKSCGLGHPRAHPAGANGCTGRPSNRHPGACRTPSGGCSDDYYRNRHPSGLE</sequence>
<protein>
    <submittedName>
        <fullName evidence="2">Uncharacterized protein</fullName>
    </submittedName>
</protein>
<dbReference type="Proteomes" id="UP000182306">
    <property type="component" value="Plasmid C"/>
</dbReference>
<name>A0A1L3LUS5_9HYPH</name>
<evidence type="ECO:0000256" key="1">
    <source>
        <dbReference type="SAM" id="MobiDB-lite"/>
    </source>
</evidence>
<dbReference type="KEGG" id="same:SAMCFNEI73_pC0098"/>